<dbReference type="EMBL" id="BAABBW010000003">
    <property type="protein sequence ID" value="GAA4174900.1"/>
    <property type="molecule type" value="Genomic_DNA"/>
</dbReference>
<reference evidence="4" key="1">
    <citation type="journal article" date="2019" name="Int. J. Syst. Evol. Microbiol.">
        <title>The Global Catalogue of Microorganisms (GCM) 10K type strain sequencing project: providing services to taxonomists for standard genome sequencing and annotation.</title>
        <authorList>
            <consortium name="The Broad Institute Genomics Platform"/>
            <consortium name="The Broad Institute Genome Sequencing Center for Infectious Disease"/>
            <person name="Wu L."/>
            <person name="Ma J."/>
        </authorList>
    </citation>
    <scope>NUCLEOTIDE SEQUENCE [LARGE SCALE GENOMIC DNA]</scope>
    <source>
        <strain evidence="4">JCM 17591</strain>
    </source>
</reference>
<organism evidence="3 4">
    <name type="scientific">Gryllotalpicola koreensis</name>
    <dbReference type="NCBI Taxonomy" id="993086"/>
    <lineage>
        <taxon>Bacteria</taxon>
        <taxon>Bacillati</taxon>
        <taxon>Actinomycetota</taxon>
        <taxon>Actinomycetes</taxon>
        <taxon>Micrococcales</taxon>
        <taxon>Microbacteriaceae</taxon>
        <taxon>Gryllotalpicola</taxon>
    </lineage>
</organism>
<feature type="signal peptide" evidence="2">
    <location>
        <begin position="1"/>
        <end position="27"/>
    </location>
</feature>
<evidence type="ECO:0008006" key="5">
    <source>
        <dbReference type="Google" id="ProtNLM"/>
    </source>
</evidence>
<dbReference type="RefSeq" id="WP_344753836.1">
    <property type="nucleotide sequence ID" value="NZ_BAABBW010000003.1"/>
</dbReference>
<keyword evidence="1" id="KW-0472">Membrane</keyword>
<evidence type="ECO:0000313" key="3">
    <source>
        <dbReference type="EMBL" id="GAA4174900.1"/>
    </source>
</evidence>
<evidence type="ECO:0000256" key="1">
    <source>
        <dbReference type="SAM" id="Phobius"/>
    </source>
</evidence>
<proteinExistence type="predicted"/>
<accession>A0ABP8A0F7</accession>
<keyword evidence="4" id="KW-1185">Reference proteome</keyword>
<keyword evidence="1" id="KW-0812">Transmembrane</keyword>
<feature type="transmembrane region" description="Helical" evidence="1">
    <location>
        <begin position="158"/>
        <end position="180"/>
    </location>
</feature>
<name>A0ABP8A0F7_9MICO</name>
<dbReference type="Proteomes" id="UP001501079">
    <property type="component" value="Unassembled WGS sequence"/>
</dbReference>
<gene>
    <name evidence="3" type="ORF">GCM10022287_19480</name>
</gene>
<protein>
    <recommendedName>
        <fullName evidence="5">Sortase</fullName>
    </recommendedName>
</protein>
<keyword evidence="1" id="KW-1133">Transmembrane helix</keyword>
<evidence type="ECO:0000313" key="4">
    <source>
        <dbReference type="Proteomes" id="UP001501079"/>
    </source>
</evidence>
<comment type="caution">
    <text evidence="3">The sequence shown here is derived from an EMBL/GenBank/DDBJ whole genome shotgun (WGS) entry which is preliminary data.</text>
</comment>
<keyword evidence="2" id="KW-0732">Signal</keyword>
<evidence type="ECO:0000256" key="2">
    <source>
        <dbReference type="SAM" id="SignalP"/>
    </source>
</evidence>
<feature type="chain" id="PRO_5047162049" description="Sortase" evidence="2">
    <location>
        <begin position="28"/>
        <end position="194"/>
    </location>
</feature>
<sequence>MKKLTKALAASAIIAGAVFAAPVAANAATYVPPTTPVVSGGGSVAPGGAATIHYGAGTFTADGAVSVAIALPGNAVATGSVTPAAFLAATSAINGTAGHTGAATLTVDLPADVTGNVQVTATDVATGRTVSSVIKVAAAPGAASLTAADPNLARTGTYISLATVWGAVGLVAVGAGFIAIRTTARRKKAAAHTA</sequence>